<name>A0A8R7TYM7_TRIUA</name>
<keyword evidence="1" id="KW-0732">Signal</keyword>
<dbReference type="EnsemblPlants" id="TuG1812G0300003960.01.T01">
    <property type="protein sequence ID" value="TuG1812G0300003960.01.T01"/>
    <property type="gene ID" value="TuG1812G0300003960.01"/>
</dbReference>
<feature type="chain" id="PRO_5035948455" evidence="1">
    <location>
        <begin position="21"/>
        <end position="146"/>
    </location>
</feature>
<evidence type="ECO:0000313" key="3">
    <source>
        <dbReference type="Proteomes" id="UP000015106"/>
    </source>
</evidence>
<proteinExistence type="predicted"/>
<accession>A0A8R7TYM7</accession>
<dbReference type="AlphaFoldDB" id="A0A8R7TYM7"/>
<keyword evidence="3" id="KW-1185">Reference proteome</keyword>
<reference evidence="2" key="3">
    <citation type="submission" date="2022-06" db="UniProtKB">
        <authorList>
            <consortium name="EnsemblPlants"/>
        </authorList>
    </citation>
    <scope>IDENTIFICATION</scope>
</reference>
<evidence type="ECO:0000313" key="2">
    <source>
        <dbReference type="EnsemblPlants" id="TuG1812G0300003960.01.T01"/>
    </source>
</evidence>
<dbReference type="Proteomes" id="UP000015106">
    <property type="component" value="Chromosome 3"/>
</dbReference>
<dbReference type="Gramene" id="TuG1812G0300003960.01.T01">
    <property type="protein sequence ID" value="TuG1812G0300003960.01.T01"/>
    <property type="gene ID" value="TuG1812G0300003960.01"/>
</dbReference>
<sequence length="146" mass="16398">MLVVLFYLDALVPIIKRTDATTQEAHGCVHLKQTMDIIHFLINANSIQIIVDAIIHRMTEEAMLLLCLVPALTIAVERVRRVVHLTMVPTLTTEVFVLLKFLINMGKSSESSMLFMTGACEAVLYYIVELVTLVELVKYCITHGPL</sequence>
<reference evidence="2" key="2">
    <citation type="submission" date="2018-03" db="EMBL/GenBank/DDBJ databases">
        <title>The Triticum urartu genome reveals the dynamic nature of wheat genome evolution.</title>
        <authorList>
            <person name="Ling H."/>
            <person name="Ma B."/>
            <person name="Shi X."/>
            <person name="Liu H."/>
            <person name="Dong L."/>
            <person name="Sun H."/>
            <person name="Cao Y."/>
            <person name="Gao Q."/>
            <person name="Zheng S."/>
            <person name="Li Y."/>
            <person name="Yu Y."/>
            <person name="Du H."/>
            <person name="Qi M."/>
            <person name="Li Y."/>
            <person name="Yu H."/>
            <person name="Cui Y."/>
            <person name="Wang N."/>
            <person name="Chen C."/>
            <person name="Wu H."/>
            <person name="Zhao Y."/>
            <person name="Zhang J."/>
            <person name="Li Y."/>
            <person name="Zhou W."/>
            <person name="Zhang B."/>
            <person name="Hu W."/>
            <person name="Eijk M."/>
            <person name="Tang J."/>
            <person name="Witsenboer H."/>
            <person name="Zhao S."/>
            <person name="Li Z."/>
            <person name="Zhang A."/>
            <person name="Wang D."/>
            <person name="Liang C."/>
        </authorList>
    </citation>
    <scope>NUCLEOTIDE SEQUENCE [LARGE SCALE GENOMIC DNA]</scope>
    <source>
        <strain evidence="2">cv. G1812</strain>
    </source>
</reference>
<protein>
    <submittedName>
        <fullName evidence="2">Uncharacterized protein</fullName>
    </submittedName>
</protein>
<reference evidence="3" key="1">
    <citation type="journal article" date="2013" name="Nature">
        <title>Draft genome of the wheat A-genome progenitor Triticum urartu.</title>
        <authorList>
            <person name="Ling H.Q."/>
            <person name="Zhao S."/>
            <person name="Liu D."/>
            <person name="Wang J."/>
            <person name="Sun H."/>
            <person name="Zhang C."/>
            <person name="Fan H."/>
            <person name="Li D."/>
            <person name="Dong L."/>
            <person name="Tao Y."/>
            <person name="Gao C."/>
            <person name="Wu H."/>
            <person name="Li Y."/>
            <person name="Cui Y."/>
            <person name="Guo X."/>
            <person name="Zheng S."/>
            <person name="Wang B."/>
            <person name="Yu K."/>
            <person name="Liang Q."/>
            <person name="Yang W."/>
            <person name="Lou X."/>
            <person name="Chen J."/>
            <person name="Feng M."/>
            <person name="Jian J."/>
            <person name="Zhang X."/>
            <person name="Luo G."/>
            <person name="Jiang Y."/>
            <person name="Liu J."/>
            <person name="Wang Z."/>
            <person name="Sha Y."/>
            <person name="Zhang B."/>
            <person name="Wu H."/>
            <person name="Tang D."/>
            <person name="Shen Q."/>
            <person name="Xue P."/>
            <person name="Zou S."/>
            <person name="Wang X."/>
            <person name="Liu X."/>
            <person name="Wang F."/>
            <person name="Yang Y."/>
            <person name="An X."/>
            <person name="Dong Z."/>
            <person name="Zhang K."/>
            <person name="Zhang X."/>
            <person name="Luo M.C."/>
            <person name="Dvorak J."/>
            <person name="Tong Y."/>
            <person name="Wang J."/>
            <person name="Yang H."/>
            <person name="Li Z."/>
            <person name="Wang D."/>
            <person name="Zhang A."/>
            <person name="Wang J."/>
        </authorList>
    </citation>
    <scope>NUCLEOTIDE SEQUENCE</scope>
    <source>
        <strain evidence="3">cv. G1812</strain>
    </source>
</reference>
<evidence type="ECO:0000256" key="1">
    <source>
        <dbReference type="SAM" id="SignalP"/>
    </source>
</evidence>
<organism evidence="2 3">
    <name type="scientific">Triticum urartu</name>
    <name type="common">Red wild einkorn</name>
    <name type="synonym">Crithodium urartu</name>
    <dbReference type="NCBI Taxonomy" id="4572"/>
    <lineage>
        <taxon>Eukaryota</taxon>
        <taxon>Viridiplantae</taxon>
        <taxon>Streptophyta</taxon>
        <taxon>Embryophyta</taxon>
        <taxon>Tracheophyta</taxon>
        <taxon>Spermatophyta</taxon>
        <taxon>Magnoliopsida</taxon>
        <taxon>Liliopsida</taxon>
        <taxon>Poales</taxon>
        <taxon>Poaceae</taxon>
        <taxon>BOP clade</taxon>
        <taxon>Pooideae</taxon>
        <taxon>Triticodae</taxon>
        <taxon>Triticeae</taxon>
        <taxon>Triticinae</taxon>
        <taxon>Triticum</taxon>
    </lineage>
</organism>
<feature type="signal peptide" evidence="1">
    <location>
        <begin position="1"/>
        <end position="20"/>
    </location>
</feature>